<organism evidence="3 4">
    <name type="scientific">Tectimicrobiota bacterium</name>
    <dbReference type="NCBI Taxonomy" id="2528274"/>
    <lineage>
        <taxon>Bacteria</taxon>
        <taxon>Pseudomonadati</taxon>
        <taxon>Nitrospinota/Tectimicrobiota group</taxon>
        <taxon>Candidatus Tectimicrobiota</taxon>
    </lineage>
</organism>
<evidence type="ECO:0000313" key="4">
    <source>
        <dbReference type="Proteomes" id="UP000712673"/>
    </source>
</evidence>
<dbReference type="Pfam" id="PF13358">
    <property type="entry name" value="DDE_3"/>
    <property type="match status" value="1"/>
</dbReference>
<evidence type="ECO:0000259" key="2">
    <source>
        <dbReference type="Pfam" id="PF13358"/>
    </source>
</evidence>
<comment type="caution">
    <text evidence="3">The sequence shown here is derived from an EMBL/GenBank/DDBJ whole genome shotgun (WGS) entry which is preliminary data.</text>
</comment>
<feature type="region of interest" description="Disordered" evidence="1">
    <location>
        <begin position="232"/>
        <end position="252"/>
    </location>
</feature>
<dbReference type="EMBL" id="VGLS01000624">
    <property type="protein sequence ID" value="MBM3225595.1"/>
    <property type="molecule type" value="Genomic_DNA"/>
</dbReference>
<dbReference type="InterPro" id="IPR036397">
    <property type="entry name" value="RNaseH_sf"/>
</dbReference>
<dbReference type="GO" id="GO:0003676">
    <property type="term" value="F:nucleic acid binding"/>
    <property type="evidence" value="ECO:0007669"/>
    <property type="project" value="InterPro"/>
</dbReference>
<feature type="compositionally biased region" description="Basic and acidic residues" evidence="1">
    <location>
        <begin position="19"/>
        <end position="29"/>
    </location>
</feature>
<proteinExistence type="predicted"/>
<dbReference type="InterPro" id="IPR038717">
    <property type="entry name" value="Tc1-like_DDE_dom"/>
</dbReference>
<sequence>MQPRKLGQMPAKAAPAAQEECKTEQREPRRAEAQAGQRVVCFMEAAHGVYVPCLAVVWCCTRVFVQAPSGRQRVHVLAALHATTQEIVTVQHLTDVTAETVWELLRVLAGASPAGPITIVRDNARYQQGALVQERAQNLGIELLYLPAYSPNLHLIERLWKGVKKPCLYGRSSPTSADFQAAIQQCIGQAPSDHLTELESLLTLKFQTFTAVPVLGEEAKVTSSAAEKQQQAHVSLFPKRKHAQKEVSAKAA</sequence>
<feature type="domain" description="Tc1-like transposase DDE" evidence="2">
    <location>
        <begin position="65"/>
        <end position="178"/>
    </location>
</feature>
<name>A0A937W5J8_UNCTE</name>
<dbReference type="InterPro" id="IPR012337">
    <property type="entry name" value="RNaseH-like_sf"/>
</dbReference>
<reference evidence="3" key="1">
    <citation type="submission" date="2019-03" db="EMBL/GenBank/DDBJ databases">
        <title>Lake Tanganyika Metagenome-Assembled Genomes (MAGs).</title>
        <authorList>
            <person name="Tran P."/>
        </authorList>
    </citation>
    <scope>NUCLEOTIDE SEQUENCE</scope>
    <source>
        <strain evidence="3">K_DeepCast_65m_m2_066</strain>
    </source>
</reference>
<dbReference type="AlphaFoldDB" id="A0A937W5J8"/>
<dbReference type="SUPFAM" id="SSF53098">
    <property type="entry name" value="Ribonuclease H-like"/>
    <property type="match status" value="1"/>
</dbReference>
<evidence type="ECO:0000313" key="3">
    <source>
        <dbReference type="EMBL" id="MBM3225595.1"/>
    </source>
</evidence>
<dbReference type="Gene3D" id="3.30.420.10">
    <property type="entry name" value="Ribonuclease H-like superfamily/Ribonuclease H"/>
    <property type="match status" value="1"/>
</dbReference>
<gene>
    <name evidence="3" type="ORF">FJZ47_17600</name>
</gene>
<dbReference type="Proteomes" id="UP000712673">
    <property type="component" value="Unassembled WGS sequence"/>
</dbReference>
<protein>
    <recommendedName>
        <fullName evidence="2">Tc1-like transposase DDE domain-containing protein</fullName>
    </recommendedName>
</protein>
<feature type="region of interest" description="Disordered" evidence="1">
    <location>
        <begin position="1"/>
        <end position="29"/>
    </location>
</feature>
<evidence type="ECO:0000256" key="1">
    <source>
        <dbReference type="SAM" id="MobiDB-lite"/>
    </source>
</evidence>
<accession>A0A937W5J8</accession>